<name>A0A1B1P7H6_9CAUD</name>
<dbReference type="EMBL" id="KX190834">
    <property type="protein sequence ID" value="ANT40066.1"/>
    <property type="molecule type" value="Genomic_DNA"/>
</dbReference>
<evidence type="ECO:0000313" key="2">
    <source>
        <dbReference type="Proteomes" id="UP000226338"/>
    </source>
</evidence>
<evidence type="ECO:0000313" key="1">
    <source>
        <dbReference type="EMBL" id="ANT40066.1"/>
    </source>
</evidence>
<reference evidence="1 2" key="1">
    <citation type="submission" date="2016-05" db="EMBL/GenBank/DDBJ databases">
        <title>Undiscovered low abundance phages are ubiquitous in bacterial genomes.</title>
        <authorList>
            <person name="Dong Z."/>
            <person name="Liu H."/>
            <person name="Zheng J."/>
            <person name="Peng D."/>
        </authorList>
    </citation>
    <scope>NUCLEOTIDE SEQUENCE [LARGE SCALE GENOMIC DNA]</scope>
</reference>
<accession>A0A1B1P7H6</accession>
<organism evidence="1 2">
    <name type="scientific">Bacillus phage BMBtpLA3</name>
    <dbReference type="NCBI Taxonomy" id="1868824"/>
    <lineage>
        <taxon>Viruses</taxon>
        <taxon>Duplodnaviria</taxon>
        <taxon>Heunggongvirae</taxon>
        <taxon>Uroviricota</taxon>
        <taxon>Caudoviricetes</taxon>
        <taxon>Lwoffvirus</taxon>
        <taxon>Lwoffvirus TP21</taxon>
    </lineage>
</organism>
<proteinExistence type="predicted"/>
<dbReference type="Proteomes" id="UP000226338">
    <property type="component" value="Segment"/>
</dbReference>
<protein>
    <submittedName>
        <fullName evidence="1">Uncharacterized protein</fullName>
    </submittedName>
</protein>
<sequence>MNYYDQRHVEGMRKYIESKLGWQHREEIESWDMEKTFREFRRLYHNEDKPLTMTEKKKAIWRR</sequence>
<gene>
    <name evidence="1" type="ORF">BMBtpLA3_31</name>
</gene>